<dbReference type="EMBL" id="CP102173">
    <property type="protein sequence ID" value="UUP12281.1"/>
    <property type="molecule type" value="Genomic_DNA"/>
</dbReference>
<gene>
    <name evidence="5" type="ORF">NQV15_10475</name>
</gene>
<proteinExistence type="predicted"/>
<dbReference type="Proteomes" id="UP001316184">
    <property type="component" value="Chromosome"/>
</dbReference>
<organism evidence="5 6">
    <name type="scientific">Aeromicrobium wangtongii</name>
    <dbReference type="NCBI Taxonomy" id="2969247"/>
    <lineage>
        <taxon>Bacteria</taxon>
        <taxon>Bacillati</taxon>
        <taxon>Actinomycetota</taxon>
        <taxon>Actinomycetes</taxon>
        <taxon>Propionibacteriales</taxon>
        <taxon>Nocardioidaceae</taxon>
        <taxon>Aeromicrobium</taxon>
    </lineage>
</organism>
<comment type="pathway">
    <text evidence="1">Cofactor biosynthesis; riboflavin biosynthesis.</text>
</comment>
<evidence type="ECO:0000256" key="1">
    <source>
        <dbReference type="ARBA" id="ARBA00005104"/>
    </source>
</evidence>
<evidence type="ECO:0000313" key="5">
    <source>
        <dbReference type="EMBL" id="UUP12281.1"/>
    </source>
</evidence>
<dbReference type="Pfam" id="PF01872">
    <property type="entry name" value="RibD_C"/>
    <property type="match status" value="1"/>
</dbReference>
<feature type="domain" description="Bacterial bifunctional deaminase-reductase C-terminal" evidence="4">
    <location>
        <begin position="20"/>
        <end position="201"/>
    </location>
</feature>
<name>A0ABY5M901_9ACTN</name>
<dbReference type="InterPro" id="IPR002734">
    <property type="entry name" value="RibDG_C"/>
</dbReference>
<dbReference type="PANTHER" id="PTHR38011">
    <property type="entry name" value="DIHYDROFOLATE REDUCTASE FAMILY PROTEIN (AFU_ORTHOLOGUE AFUA_8G06820)"/>
    <property type="match status" value="1"/>
</dbReference>
<evidence type="ECO:0000256" key="3">
    <source>
        <dbReference type="ARBA" id="ARBA00023002"/>
    </source>
</evidence>
<dbReference type="Gene3D" id="3.40.430.10">
    <property type="entry name" value="Dihydrofolate Reductase, subunit A"/>
    <property type="match status" value="1"/>
</dbReference>
<dbReference type="RefSeq" id="WP_232399767.1">
    <property type="nucleotide sequence ID" value="NZ_CP102173.1"/>
</dbReference>
<dbReference type="InterPro" id="IPR024072">
    <property type="entry name" value="DHFR-like_dom_sf"/>
</dbReference>
<evidence type="ECO:0000313" key="6">
    <source>
        <dbReference type="Proteomes" id="UP001316184"/>
    </source>
</evidence>
<evidence type="ECO:0000259" key="4">
    <source>
        <dbReference type="Pfam" id="PF01872"/>
    </source>
</evidence>
<dbReference type="InterPro" id="IPR050765">
    <property type="entry name" value="Riboflavin_Biosynth_HTPR"/>
</dbReference>
<keyword evidence="6" id="KW-1185">Reference proteome</keyword>
<dbReference type="SUPFAM" id="SSF53597">
    <property type="entry name" value="Dihydrofolate reductase-like"/>
    <property type="match status" value="1"/>
</dbReference>
<accession>A0ABY5M901</accession>
<dbReference type="PANTHER" id="PTHR38011:SF7">
    <property type="entry name" value="2,5-DIAMINO-6-RIBOSYLAMINO-4(3H)-PYRIMIDINONE 5'-PHOSPHATE REDUCTASE"/>
    <property type="match status" value="1"/>
</dbReference>
<sequence>MSLDDAEIERLYAYPDTGRPWVRTNFVATLDGAAHAEDGRSGSLGGDVDTRVFHVLRSLADVIVVGAGTARIEGYGPGDVPIAVVSRRLDIPERLVVPGQLVITTADAPADRIEHLRETVDVIALGRGRVDWVAVLAELADRGWHRVLCEGGPTLHGELVALDLVDEVCLTIAPVLAAGDAPRIAHGAQSVDRAMRLGHCVAAEDVLLTRWVRERA</sequence>
<keyword evidence="2" id="KW-0521">NADP</keyword>
<reference evidence="5 6" key="1">
    <citation type="submission" date="2022-08" db="EMBL/GenBank/DDBJ databases">
        <title>novel species in genus Aeromicrobium.</title>
        <authorList>
            <person name="Ye L."/>
        </authorList>
    </citation>
    <scope>NUCLEOTIDE SEQUENCE [LARGE SCALE GENOMIC DNA]</scope>
    <source>
        <strain evidence="6">zg-Y1379</strain>
    </source>
</reference>
<evidence type="ECO:0000256" key="2">
    <source>
        <dbReference type="ARBA" id="ARBA00022857"/>
    </source>
</evidence>
<protein>
    <submittedName>
        <fullName evidence="5">Pyrimidine reductase family protein</fullName>
    </submittedName>
</protein>
<keyword evidence="3" id="KW-0560">Oxidoreductase</keyword>